<sequence length="726" mass="79909">MSRVRITGRENVGSLPGFYLPNRLDLPTLRALDELLGGPSRLAFMVEEVLLPDPEVLEAVQAKGRRVLSFNFRKSNVRELREKLLGLMAEGFSVLFVPGRPVSIQGCIADVPMPFMMQLAALHISPIPVCVSFFRDSALRTFTSDPGDYDEAVVTICPKLASGPLTGDRALEAWLLAASQAYDEQPILQRSLARLLVEGIRAYPKAELIDGLDDTRLPYYKMLGVAMAFARYLKKEVAEPRLGILLPPGKGGMIANYACLLAGIVPVNINYTSSEGAFRSIVRQSGIRRFISARAFMSKLPQFPWPPDEQIIHLDRALKGIGMAKIASWVFFARFAPMPLVAKTFELDARSGDDEAALLFTSGSSGEPKGVSLTHRMVVANATQLLSKVDLPAHAAFLCSLPIFHSFGLTVSTFLPPIYGFSMVTYPSPLEAKKLNELIEKYECCLVVTTPTFARSMLRRAHAHSYDSVRYFIVGAEKLQKSLSDEFMEKCGVLLLEGYGLTETAPVCGTNVRMTSGTEKQPYYVPGYKFGSIGHVLPGLAVRITDPDDDEVRLSLSEQGMIWFRGSNVFKGYVGRPELNEKIFRDGWFKSGDLGSVDLNGFLTLAGRRSRFSKIGGEMVPHEVVESAIEEFVEKPEDLQGRAVAVVGVPDEQKGEALVLLSAVHHSNLTQALDAIRAHLAEQGLPRLWAPREIIPVELIPMLTSGKMDLRGCQMLAYESLGLPTH</sequence>
<dbReference type="PANTHER" id="PTHR43767:SF1">
    <property type="entry name" value="NONRIBOSOMAL PEPTIDE SYNTHASE PES1 (EUROFUNG)-RELATED"/>
    <property type="match status" value="1"/>
</dbReference>
<organism evidence="3 4">
    <name type="scientific">Candidatus Akkermansia intestinigallinarum</name>
    <dbReference type="NCBI Taxonomy" id="2838431"/>
    <lineage>
        <taxon>Bacteria</taxon>
        <taxon>Pseudomonadati</taxon>
        <taxon>Verrucomicrobiota</taxon>
        <taxon>Verrucomicrobiia</taxon>
        <taxon>Verrucomicrobiales</taxon>
        <taxon>Akkermansiaceae</taxon>
        <taxon>Akkermansia</taxon>
    </lineage>
</organism>
<dbReference type="EMBL" id="DXFQ01000146">
    <property type="protein sequence ID" value="HIX20493.1"/>
    <property type="molecule type" value="Genomic_DNA"/>
</dbReference>
<protein>
    <submittedName>
        <fullName evidence="3">AMP-binding protein</fullName>
    </submittedName>
</protein>
<evidence type="ECO:0000259" key="2">
    <source>
        <dbReference type="Pfam" id="PF13193"/>
    </source>
</evidence>
<dbReference type="PROSITE" id="PS00455">
    <property type="entry name" value="AMP_BINDING"/>
    <property type="match status" value="1"/>
</dbReference>
<feature type="domain" description="AMP-binding enzyme C-terminal" evidence="2">
    <location>
        <begin position="644"/>
        <end position="707"/>
    </location>
</feature>
<dbReference type="Pfam" id="PF00501">
    <property type="entry name" value="AMP-binding"/>
    <property type="match status" value="1"/>
</dbReference>
<dbReference type="AlphaFoldDB" id="A0A9D1VC64"/>
<reference evidence="3" key="1">
    <citation type="journal article" date="2021" name="PeerJ">
        <title>Extensive microbial diversity within the chicken gut microbiome revealed by metagenomics and culture.</title>
        <authorList>
            <person name="Gilroy R."/>
            <person name="Ravi A."/>
            <person name="Getino M."/>
            <person name="Pursley I."/>
            <person name="Horton D.L."/>
            <person name="Alikhan N.F."/>
            <person name="Baker D."/>
            <person name="Gharbi K."/>
            <person name="Hall N."/>
            <person name="Watson M."/>
            <person name="Adriaenssens E.M."/>
            <person name="Foster-Nyarko E."/>
            <person name="Jarju S."/>
            <person name="Secka A."/>
            <person name="Antonio M."/>
            <person name="Oren A."/>
            <person name="Chaudhuri R.R."/>
            <person name="La Ragione R."/>
            <person name="Hildebrand F."/>
            <person name="Pallen M.J."/>
        </authorList>
    </citation>
    <scope>NUCLEOTIDE SEQUENCE</scope>
    <source>
        <strain evidence="3">14975</strain>
    </source>
</reference>
<dbReference type="PANTHER" id="PTHR43767">
    <property type="entry name" value="LONG-CHAIN-FATTY-ACID--COA LIGASE"/>
    <property type="match status" value="1"/>
</dbReference>
<dbReference type="Gene3D" id="3.40.50.12780">
    <property type="entry name" value="N-terminal domain of ligase-like"/>
    <property type="match status" value="1"/>
</dbReference>
<gene>
    <name evidence="3" type="ORF">H9862_07840</name>
</gene>
<dbReference type="GO" id="GO:0016878">
    <property type="term" value="F:acid-thiol ligase activity"/>
    <property type="evidence" value="ECO:0007669"/>
    <property type="project" value="UniProtKB-ARBA"/>
</dbReference>
<dbReference type="InterPro" id="IPR045851">
    <property type="entry name" value="AMP-bd_C_sf"/>
</dbReference>
<comment type="caution">
    <text evidence="3">The sequence shown here is derived from an EMBL/GenBank/DDBJ whole genome shotgun (WGS) entry which is preliminary data.</text>
</comment>
<dbReference type="InterPro" id="IPR050237">
    <property type="entry name" value="ATP-dep_AMP-bd_enzyme"/>
</dbReference>
<dbReference type="InterPro" id="IPR020845">
    <property type="entry name" value="AMP-binding_CS"/>
</dbReference>
<dbReference type="InterPro" id="IPR025110">
    <property type="entry name" value="AMP-bd_C"/>
</dbReference>
<dbReference type="InterPro" id="IPR042099">
    <property type="entry name" value="ANL_N_sf"/>
</dbReference>
<feature type="domain" description="AMP-dependent synthetase/ligase" evidence="1">
    <location>
        <begin position="204"/>
        <end position="573"/>
    </location>
</feature>
<dbReference type="Gene3D" id="3.30.300.30">
    <property type="match status" value="1"/>
</dbReference>
<proteinExistence type="predicted"/>
<dbReference type="Proteomes" id="UP000823964">
    <property type="component" value="Unassembled WGS sequence"/>
</dbReference>
<dbReference type="Pfam" id="PF13193">
    <property type="entry name" value="AMP-binding_C"/>
    <property type="match status" value="1"/>
</dbReference>
<reference evidence="3" key="2">
    <citation type="submission" date="2021-04" db="EMBL/GenBank/DDBJ databases">
        <authorList>
            <person name="Gilroy R."/>
        </authorList>
    </citation>
    <scope>NUCLEOTIDE SEQUENCE</scope>
    <source>
        <strain evidence="3">14975</strain>
    </source>
</reference>
<evidence type="ECO:0000313" key="3">
    <source>
        <dbReference type="EMBL" id="HIX20493.1"/>
    </source>
</evidence>
<evidence type="ECO:0000313" key="4">
    <source>
        <dbReference type="Proteomes" id="UP000823964"/>
    </source>
</evidence>
<dbReference type="InterPro" id="IPR000873">
    <property type="entry name" value="AMP-dep_synth/lig_dom"/>
</dbReference>
<accession>A0A9D1VC64</accession>
<dbReference type="SUPFAM" id="SSF56801">
    <property type="entry name" value="Acetyl-CoA synthetase-like"/>
    <property type="match status" value="1"/>
</dbReference>
<evidence type="ECO:0000259" key="1">
    <source>
        <dbReference type="Pfam" id="PF00501"/>
    </source>
</evidence>
<name>A0A9D1VC64_9BACT</name>